<dbReference type="eggNOG" id="COG1309">
    <property type="taxonomic scope" value="Bacteria"/>
</dbReference>
<dbReference type="Proteomes" id="UP000035065">
    <property type="component" value="Unassembled WGS sequence"/>
</dbReference>
<dbReference type="Gene3D" id="1.10.357.10">
    <property type="entry name" value="Tetracycline Repressor, domain 2"/>
    <property type="match status" value="1"/>
</dbReference>
<evidence type="ECO:0000256" key="2">
    <source>
        <dbReference type="ARBA" id="ARBA00023163"/>
    </source>
</evidence>
<dbReference type="InterPro" id="IPR011075">
    <property type="entry name" value="TetR_C"/>
</dbReference>
<feature type="domain" description="Tetracyclin repressor-like C-terminal" evidence="3">
    <location>
        <begin position="26"/>
        <end position="134"/>
    </location>
</feature>
<reference evidence="4 5" key="1">
    <citation type="journal article" date="2011" name="J. Bacteriol.">
        <title>Draft Genome Sequence of Gordonia neofelifaecis NRRL B-59395, a Cholesterol-Degrading Actinomycete.</title>
        <authorList>
            <person name="Ge F."/>
            <person name="Li W."/>
            <person name="Chen G."/>
            <person name="Liu Y."/>
            <person name="Zhang G."/>
            <person name="Yong B."/>
            <person name="Wang Q."/>
            <person name="Wang N."/>
            <person name="Huang Z."/>
            <person name="Li W."/>
            <person name="Wang J."/>
            <person name="Wu C."/>
            <person name="Xie Q."/>
            <person name="Liu G."/>
        </authorList>
    </citation>
    <scope>NUCLEOTIDE SEQUENCE [LARGE SCALE GENOMIC DNA]</scope>
    <source>
        <strain evidence="4 5">NRRL B-59395</strain>
    </source>
</reference>
<dbReference type="OrthoDB" id="9796019at2"/>
<dbReference type="EMBL" id="AEUD01000018">
    <property type="protein sequence ID" value="EGD53723.1"/>
    <property type="molecule type" value="Genomic_DNA"/>
</dbReference>
<dbReference type="AlphaFoldDB" id="F1YNI6"/>
<organism evidence="4 5">
    <name type="scientific">Gordonia neofelifaecis NRRL B-59395</name>
    <dbReference type="NCBI Taxonomy" id="644548"/>
    <lineage>
        <taxon>Bacteria</taxon>
        <taxon>Bacillati</taxon>
        <taxon>Actinomycetota</taxon>
        <taxon>Actinomycetes</taxon>
        <taxon>Mycobacteriales</taxon>
        <taxon>Gordoniaceae</taxon>
        <taxon>Gordonia</taxon>
    </lineage>
</organism>
<sequence>MYRRWPTVDHLAAAALLKLTEADNPLPDTGALDSDLHALLSQIVDLLNRPEILRVVRGVAALNDDGPASSAKAAFFDARFADATRLIDRAVERGELPPGVDADRTIETLAAPAYMRALLENQPLDADLIDSSVAIAIAGARATAQSRTSSDQTRSSINRRR</sequence>
<protein>
    <submittedName>
        <fullName evidence="4">Transcriptional regulator, TetR family protein</fullName>
    </submittedName>
</protein>
<dbReference type="STRING" id="644548.SCNU_17340"/>
<comment type="caution">
    <text evidence="4">The sequence shown here is derived from an EMBL/GenBank/DDBJ whole genome shotgun (WGS) entry which is preliminary data.</text>
</comment>
<accession>F1YNI6</accession>
<evidence type="ECO:0000313" key="4">
    <source>
        <dbReference type="EMBL" id="EGD53723.1"/>
    </source>
</evidence>
<evidence type="ECO:0000259" key="3">
    <source>
        <dbReference type="Pfam" id="PF16859"/>
    </source>
</evidence>
<keyword evidence="5" id="KW-1185">Reference proteome</keyword>
<dbReference type="SUPFAM" id="SSF48498">
    <property type="entry name" value="Tetracyclin repressor-like, C-terminal domain"/>
    <property type="match status" value="1"/>
</dbReference>
<evidence type="ECO:0000313" key="5">
    <source>
        <dbReference type="Proteomes" id="UP000035065"/>
    </source>
</evidence>
<keyword evidence="2" id="KW-0804">Transcription</keyword>
<evidence type="ECO:0000256" key="1">
    <source>
        <dbReference type="ARBA" id="ARBA00023015"/>
    </source>
</evidence>
<proteinExistence type="predicted"/>
<dbReference type="Pfam" id="PF16859">
    <property type="entry name" value="TetR_C_11"/>
    <property type="match status" value="1"/>
</dbReference>
<dbReference type="InterPro" id="IPR036271">
    <property type="entry name" value="Tet_transcr_reg_TetR-rel_C_sf"/>
</dbReference>
<keyword evidence="1" id="KW-0805">Transcription regulation</keyword>
<gene>
    <name evidence="4" type="ORF">SCNU_17340</name>
</gene>
<name>F1YNI6_9ACTN</name>